<keyword evidence="3" id="KW-1185">Reference proteome</keyword>
<comment type="similarity">
    <text evidence="1">Belongs to the AIM41 family.</text>
</comment>
<dbReference type="Proteomes" id="UP000799440">
    <property type="component" value="Unassembled WGS sequence"/>
</dbReference>
<dbReference type="InterPro" id="IPR019004">
    <property type="entry name" value="YqeY/Aim41"/>
</dbReference>
<dbReference type="GO" id="GO:0005739">
    <property type="term" value="C:mitochondrion"/>
    <property type="evidence" value="ECO:0007669"/>
    <property type="project" value="UniProtKB-SubCell"/>
</dbReference>
<comment type="subcellular location">
    <subcellularLocation>
        <location evidence="1">Mitochondrion</location>
    </subcellularLocation>
</comment>
<dbReference type="Gene3D" id="1.10.10.410">
    <property type="match status" value="1"/>
</dbReference>
<name>A0A6A6UYT4_9PLEO</name>
<dbReference type="InterPro" id="IPR042184">
    <property type="entry name" value="YqeY/Aim41_N"/>
</dbReference>
<accession>A0A6A6UYT4</accession>
<evidence type="ECO:0000256" key="1">
    <source>
        <dbReference type="RuleBase" id="RU365099"/>
    </source>
</evidence>
<dbReference type="Gene3D" id="1.10.1510.10">
    <property type="entry name" value="Uncharacterised protein YqeY/AIM41 PF09424, N-terminal domain"/>
    <property type="match status" value="1"/>
</dbReference>
<dbReference type="Pfam" id="PF09424">
    <property type="entry name" value="YqeY"/>
    <property type="match status" value="1"/>
</dbReference>
<dbReference type="EMBL" id="MU006597">
    <property type="protein sequence ID" value="KAF2743428.1"/>
    <property type="molecule type" value="Genomic_DNA"/>
</dbReference>
<protein>
    <recommendedName>
        <fullName evidence="1">Altered inheritance of mitochondria protein 41</fullName>
    </recommendedName>
</protein>
<dbReference type="PANTHER" id="PTHR28055:SF1">
    <property type="entry name" value="ALTERED INHERITANCE OF MITOCHONDRIA PROTEIN 41, MITOCHONDRIAL"/>
    <property type="match status" value="1"/>
</dbReference>
<dbReference type="InterPro" id="IPR023168">
    <property type="entry name" value="GatB_Yqey_C_2"/>
</dbReference>
<sequence>MNTAPALRASLRCAFRQPTPLFRACLSTSPILRHADVFNRLKSDLKDAMRAKDKARLNVLRSLMAEITNASKAAKPIDSDSKLLALLKKQIGSSEKAIAEFESAKRAELVEKERGQMQIMQGYVNEIPVLSKEEVDSIVDQVMSELRGDKDQTWKPAQGALMKGVMAKIAGKPVDQSYVVEKTKSAVA</sequence>
<proteinExistence type="inferred from homology"/>
<dbReference type="InterPro" id="IPR003789">
    <property type="entry name" value="Asn/Gln_tRNA_amidoTrase-B-like"/>
</dbReference>
<evidence type="ECO:0000313" key="2">
    <source>
        <dbReference type="EMBL" id="KAF2743428.1"/>
    </source>
</evidence>
<evidence type="ECO:0000313" key="3">
    <source>
        <dbReference type="Proteomes" id="UP000799440"/>
    </source>
</evidence>
<dbReference type="SUPFAM" id="SSF89095">
    <property type="entry name" value="GatB/YqeY motif"/>
    <property type="match status" value="1"/>
</dbReference>
<dbReference type="OrthoDB" id="538640at2759"/>
<dbReference type="GO" id="GO:0016884">
    <property type="term" value="F:carbon-nitrogen ligase activity, with glutamine as amido-N-donor"/>
    <property type="evidence" value="ECO:0007669"/>
    <property type="project" value="UniProtKB-UniRule"/>
</dbReference>
<dbReference type="PANTHER" id="PTHR28055">
    <property type="entry name" value="ALTERED INHERITANCE OF MITOCHONDRIA PROTEIN 41, MITOCHONDRIAL"/>
    <property type="match status" value="1"/>
</dbReference>
<gene>
    <name evidence="1" type="primary">AIM41</name>
    <name evidence="2" type="ORF">M011DRAFT_529131</name>
</gene>
<dbReference type="AlphaFoldDB" id="A0A6A6UYT4"/>
<organism evidence="2 3">
    <name type="scientific">Sporormia fimetaria CBS 119925</name>
    <dbReference type="NCBI Taxonomy" id="1340428"/>
    <lineage>
        <taxon>Eukaryota</taxon>
        <taxon>Fungi</taxon>
        <taxon>Dikarya</taxon>
        <taxon>Ascomycota</taxon>
        <taxon>Pezizomycotina</taxon>
        <taxon>Dothideomycetes</taxon>
        <taxon>Pleosporomycetidae</taxon>
        <taxon>Pleosporales</taxon>
        <taxon>Sporormiaceae</taxon>
        <taxon>Sporormia</taxon>
    </lineage>
</organism>
<keyword evidence="1" id="KW-0496">Mitochondrion</keyword>
<reference evidence="2" key="1">
    <citation type="journal article" date="2020" name="Stud. Mycol.">
        <title>101 Dothideomycetes genomes: a test case for predicting lifestyles and emergence of pathogens.</title>
        <authorList>
            <person name="Haridas S."/>
            <person name="Albert R."/>
            <person name="Binder M."/>
            <person name="Bloem J."/>
            <person name="Labutti K."/>
            <person name="Salamov A."/>
            <person name="Andreopoulos B."/>
            <person name="Baker S."/>
            <person name="Barry K."/>
            <person name="Bills G."/>
            <person name="Bluhm B."/>
            <person name="Cannon C."/>
            <person name="Castanera R."/>
            <person name="Culley D."/>
            <person name="Daum C."/>
            <person name="Ezra D."/>
            <person name="Gonzalez J."/>
            <person name="Henrissat B."/>
            <person name="Kuo A."/>
            <person name="Liang C."/>
            <person name="Lipzen A."/>
            <person name="Lutzoni F."/>
            <person name="Magnuson J."/>
            <person name="Mondo S."/>
            <person name="Nolan M."/>
            <person name="Ohm R."/>
            <person name="Pangilinan J."/>
            <person name="Park H.-J."/>
            <person name="Ramirez L."/>
            <person name="Alfaro M."/>
            <person name="Sun H."/>
            <person name="Tritt A."/>
            <person name="Yoshinaga Y."/>
            <person name="Zwiers L.-H."/>
            <person name="Turgeon B."/>
            <person name="Goodwin S."/>
            <person name="Spatafora J."/>
            <person name="Crous P."/>
            <person name="Grigoriev I."/>
        </authorList>
    </citation>
    <scope>NUCLEOTIDE SEQUENCE</scope>
    <source>
        <strain evidence="2">CBS 119925</strain>
    </source>
</reference>